<evidence type="ECO:0008006" key="5">
    <source>
        <dbReference type="Google" id="ProtNLM"/>
    </source>
</evidence>
<organism evidence="3 4">
    <name type="scientific">Mizuhopecten yessoensis</name>
    <name type="common">Japanese scallop</name>
    <name type="synonym">Patinopecten yessoensis</name>
    <dbReference type="NCBI Taxonomy" id="6573"/>
    <lineage>
        <taxon>Eukaryota</taxon>
        <taxon>Metazoa</taxon>
        <taxon>Spiralia</taxon>
        <taxon>Lophotrochozoa</taxon>
        <taxon>Mollusca</taxon>
        <taxon>Bivalvia</taxon>
        <taxon>Autobranchia</taxon>
        <taxon>Pteriomorphia</taxon>
        <taxon>Pectinida</taxon>
        <taxon>Pectinoidea</taxon>
        <taxon>Pectinidae</taxon>
        <taxon>Mizuhopecten</taxon>
    </lineage>
</organism>
<keyword evidence="2" id="KW-0732">Signal</keyword>
<gene>
    <name evidence="3" type="ORF">KP79_PYT26126</name>
</gene>
<dbReference type="InterPro" id="IPR051077">
    <property type="entry name" value="Ca-dependent_lectin"/>
</dbReference>
<name>A0A210QHJ2_MIZYE</name>
<evidence type="ECO:0000313" key="4">
    <source>
        <dbReference type="Proteomes" id="UP000242188"/>
    </source>
</evidence>
<evidence type="ECO:0000313" key="3">
    <source>
        <dbReference type="EMBL" id="OWF48207.1"/>
    </source>
</evidence>
<dbReference type="PANTHER" id="PTHR24024:SF18">
    <property type="entry name" value="SHORT-CHAIN COLLAGEN C4-LIKE"/>
    <property type="match status" value="1"/>
</dbReference>
<dbReference type="Proteomes" id="UP000242188">
    <property type="component" value="Unassembled WGS sequence"/>
</dbReference>
<evidence type="ECO:0000256" key="1">
    <source>
        <dbReference type="SAM" id="Coils"/>
    </source>
</evidence>
<keyword evidence="1" id="KW-0175">Coiled coil</keyword>
<dbReference type="EMBL" id="NEDP02003643">
    <property type="protein sequence ID" value="OWF48207.1"/>
    <property type="molecule type" value="Genomic_DNA"/>
</dbReference>
<sequence length="310" mass="33856">MAGQTVIAGIVCLFVLTLADEKRILLNDPAYVSQQLTHLQSELQELRVKAGNQEQTVSSLQQNVTNQQQNIGSQQQTVSTLQQTVSTLQQTVNNQQQNISSQQQTISTLQQTVSNQHSVLTNIAQESGKGVVYTRWGRKSCPKDSDTQLVYYGYVGGSNYHDQGGAANALCMPSDPIWGPHKNTPLHGKAYLFGAEYQDTTIFGMPNYDEDVPCAVCRNTAYSIITMIPGRTICYPGWTEAYRGILTAGYPPDPSATQYQCTDEHPEATAGGGSRNDIGISVFAVWSKCGSLPCPPYEDNKVLSCVVCMI</sequence>
<feature type="signal peptide" evidence="2">
    <location>
        <begin position="1"/>
        <end position="19"/>
    </location>
</feature>
<feature type="coiled-coil region" evidence="1">
    <location>
        <begin position="36"/>
        <end position="112"/>
    </location>
</feature>
<protein>
    <recommendedName>
        <fullName evidence="5">Short-chain collagen C4</fullName>
    </recommendedName>
</protein>
<feature type="chain" id="PRO_5012803939" description="Short-chain collagen C4" evidence="2">
    <location>
        <begin position="20"/>
        <end position="310"/>
    </location>
</feature>
<comment type="caution">
    <text evidence="3">The sequence shown here is derived from an EMBL/GenBank/DDBJ whole genome shotgun (WGS) entry which is preliminary data.</text>
</comment>
<reference evidence="3 4" key="1">
    <citation type="journal article" date="2017" name="Nat. Ecol. Evol.">
        <title>Scallop genome provides insights into evolution of bilaterian karyotype and development.</title>
        <authorList>
            <person name="Wang S."/>
            <person name="Zhang J."/>
            <person name="Jiao W."/>
            <person name="Li J."/>
            <person name="Xun X."/>
            <person name="Sun Y."/>
            <person name="Guo X."/>
            <person name="Huan P."/>
            <person name="Dong B."/>
            <person name="Zhang L."/>
            <person name="Hu X."/>
            <person name="Sun X."/>
            <person name="Wang J."/>
            <person name="Zhao C."/>
            <person name="Wang Y."/>
            <person name="Wang D."/>
            <person name="Huang X."/>
            <person name="Wang R."/>
            <person name="Lv J."/>
            <person name="Li Y."/>
            <person name="Zhang Z."/>
            <person name="Liu B."/>
            <person name="Lu W."/>
            <person name="Hui Y."/>
            <person name="Liang J."/>
            <person name="Zhou Z."/>
            <person name="Hou R."/>
            <person name="Li X."/>
            <person name="Liu Y."/>
            <person name="Li H."/>
            <person name="Ning X."/>
            <person name="Lin Y."/>
            <person name="Zhao L."/>
            <person name="Xing Q."/>
            <person name="Dou J."/>
            <person name="Li Y."/>
            <person name="Mao J."/>
            <person name="Guo H."/>
            <person name="Dou H."/>
            <person name="Li T."/>
            <person name="Mu C."/>
            <person name="Jiang W."/>
            <person name="Fu Q."/>
            <person name="Fu X."/>
            <person name="Miao Y."/>
            <person name="Liu J."/>
            <person name="Yu Q."/>
            <person name="Li R."/>
            <person name="Liao H."/>
            <person name="Li X."/>
            <person name="Kong Y."/>
            <person name="Jiang Z."/>
            <person name="Chourrout D."/>
            <person name="Li R."/>
            <person name="Bao Z."/>
        </authorList>
    </citation>
    <scope>NUCLEOTIDE SEQUENCE [LARGE SCALE GENOMIC DNA]</scope>
    <source>
        <strain evidence="3 4">PY_sf001</strain>
    </source>
</reference>
<accession>A0A210QHJ2</accession>
<dbReference type="GO" id="GO:0005615">
    <property type="term" value="C:extracellular space"/>
    <property type="evidence" value="ECO:0007669"/>
    <property type="project" value="TreeGrafter"/>
</dbReference>
<dbReference type="PANTHER" id="PTHR24024">
    <property type="entry name" value="PULMONARY SURFACTANT-ASSOCIATED PROTEIN A"/>
    <property type="match status" value="1"/>
</dbReference>
<dbReference type="Gene3D" id="1.20.5.340">
    <property type="match status" value="1"/>
</dbReference>
<dbReference type="AlphaFoldDB" id="A0A210QHJ2"/>
<dbReference type="OrthoDB" id="6117306at2759"/>
<proteinExistence type="predicted"/>
<evidence type="ECO:0000256" key="2">
    <source>
        <dbReference type="SAM" id="SignalP"/>
    </source>
</evidence>
<keyword evidence="4" id="KW-1185">Reference proteome</keyword>